<dbReference type="SUPFAM" id="SSF160104">
    <property type="entry name" value="Acetoacetate decarboxylase-like"/>
    <property type="match status" value="1"/>
</dbReference>
<evidence type="ECO:0000313" key="2">
    <source>
        <dbReference type="Proteomes" id="UP000249915"/>
    </source>
</evidence>
<comment type="caution">
    <text evidence="1">The sequence shown here is derived from an EMBL/GenBank/DDBJ whole genome shotgun (WGS) entry which is preliminary data.</text>
</comment>
<dbReference type="GO" id="GO:0016829">
    <property type="term" value="F:lyase activity"/>
    <property type="evidence" value="ECO:0007669"/>
    <property type="project" value="InterPro"/>
</dbReference>
<keyword evidence="2" id="KW-1185">Reference proteome</keyword>
<dbReference type="AlphaFoldDB" id="A0A2V4AI98"/>
<dbReference type="Proteomes" id="UP000249915">
    <property type="component" value="Unassembled WGS sequence"/>
</dbReference>
<gene>
    <name evidence="1" type="ORF">BAY60_30235</name>
</gene>
<protein>
    <submittedName>
        <fullName evidence="1">Acetoacetate decarboxylase</fullName>
    </submittedName>
</protein>
<organism evidence="1 2">
    <name type="scientific">Prauserella muralis</name>
    <dbReference type="NCBI Taxonomy" id="588067"/>
    <lineage>
        <taxon>Bacteria</taxon>
        <taxon>Bacillati</taxon>
        <taxon>Actinomycetota</taxon>
        <taxon>Actinomycetes</taxon>
        <taxon>Pseudonocardiales</taxon>
        <taxon>Pseudonocardiaceae</taxon>
        <taxon>Prauserella</taxon>
    </lineage>
</organism>
<sequence>MMSGYPPQPWNLAGDAYLSVWTVPRASLPRVPTVVRPVTLRGHAIVVTAWIDYTEPGELSYHELLSTVAVHGGRTPTGTITEIWVDSEVSLAGGRELWGIPKELATLEFSGGKAFTASASAGDDWIATAAFSPRIGPPVGPPAAFAIAQSMSGTPLVTPVRSTGRPMLASASWNVNPNGPLGYLADRRPLFSAHLKDFRLRFGS</sequence>
<dbReference type="InterPro" id="IPR010451">
    <property type="entry name" value="Acetoacetate_decarboxylase"/>
</dbReference>
<accession>A0A2V4AI98</accession>
<name>A0A2V4AI98_9PSEU</name>
<dbReference type="EMBL" id="MASW01000007">
    <property type="protein sequence ID" value="PXY19672.1"/>
    <property type="molecule type" value="Genomic_DNA"/>
</dbReference>
<proteinExistence type="predicted"/>
<dbReference type="InterPro" id="IPR023375">
    <property type="entry name" value="ADC_dom_sf"/>
</dbReference>
<dbReference type="OrthoDB" id="834556at2"/>
<dbReference type="Gene3D" id="2.40.400.10">
    <property type="entry name" value="Acetoacetate decarboxylase-like"/>
    <property type="match status" value="1"/>
</dbReference>
<reference evidence="1 2" key="1">
    <citation type="submission" date="2016-07" db="EMBL/GenBank/DDBJ databases">
        <title>Draft genome sequence of Prauserella muralis DSM 45305, isolated from a mould-covered wall in an indoor environment.</title>
        <authorList>
            <person name="Ruckert C."/>
            <person name="Albersmeier A."/>
            <person name="Jiang C.-L."/>
            <person name="Jiang Y."/>
            <person name="Kalinowski J."/>
            <person name="Schneider O."/>
            <person name="Winkler A."/>
            <person name="Zotchev S.B."/>
        </authorList>
    </citation>
    <scope>NUCLEOTIDE SEQUENCE [LARGE SCALE GENOMIC DNA]</scope>
    <source>
        <strain evidence="1 2">DSM 45305</strain>
    </source>
</reference>
<dbReference type="Pfam" id="PF06314">
    <property type="entry name" value="ADC"/>
    <property type="match status" value="1"/>
</dbReference>
<evidence type="ECO:0000313" key="1">
    <source>
        <dbReference type="EMBL" id="PXY19672.1"/>
    </source>
</evidence>